<dbReference type="SUPFAM" id="SSF103473">
    <property type="entry name" value="MFS general substrate transporter"/>
    <property type="match status" value="1"/>
</dbReference>
<feature type="transmembrane region" description="Helical" evidence="8">
    <location>
        <begin position="196"/>
        <end position="221"/>
    </location>
</feature>
<proteinExistence type="inferred from homology"/>
<evidence type="ECO:0000256" key="5">
    <source>
        <dbReference type="ARBA" id="ARBA00023002"/>
    </source>
</evidence>
<feature type="transmembrane region" description="Helical" evidence="8">
    <location>
        <begin position="146"/>
        <end position="164"/>
    </location>
</feature>
<dbReference type="PANTHER" id="PTHR43706">
    <property type="entry name" value="NADH DEHYDROGENASE"/>
    <property type="match status" value="1"/>
</dbReference>
<gene>
    <name evidence="11" type="ORF">SLS56_010778</name>
</gene>
<feature type="signal peptide" evidence="9">
    <location>
        <begin position="1"/>
        <end position="19"/>
    </location>
</feature>
<dbReference type="EMBL" id="JAJVDC020000220">
    <property type="protein sequence ID" value="KAL1617900.1"/>
    <property type="molecule type" value="Genomic_DNA"/>
</dbReference>
<organism evidence="11 12">
    <name type="scientific">Neofusicoccum ribis</name>
    <dbReference type="NCBI Taxonomy" id="45134"/>
    <lineage>
        <taxon>Eukaryota</taxon>
        <taxon>Fungi</taxon>
        <taxon>Dikarya</taxon>
        <taxon>Ascomycota</taxon>
        <taxon>Pezizomycotina</taxon>
        <taxon>Dothideomycetes</taxon>
        <taxon>Dothideomycetes incertae sedis</taxon>
        <taxon>Botryosphaeriales</taxon>
        <taxon>Botryosphaeriaceae</taxon>
        <taxon>Neofusicoccum</taxon>
    </lineage>
</organism>
<dbReference type="InterPro" id="IPR045024">
    <property type="entry name" value="NDH-2"/>
</dbReference>
<dbReference type="InterPro" id="IPR036259">
    <property type="entry name" value="MFS_trans_sf"/>
</dbReference>
<feature type="transmembrane region" description="Helical" evidence="8">
    <location>
        <begin position="233"/>
        <end position="256"/>
    </location>
</feature>
<evidence type="ECO:0000256" key="2">
    <source>
        <dbReference type="ARBA" id="ARBA00005272"/>
    </source>
</evidence>
<evidence type="ECO:0000256" key="6">
    <source>
        <dbReference type="ARBA" id="ARBA00023027"/>
    </source>
</evidence>
<dbReference type="Pfam" id="PF07992">
    <property type="entry name" value="Pyr_redox_2"/>
    <property type="match status" value="1"/>
</dbReference>
<evidence type="ECO:0000256" key="3">
    <source>
        <dbReference type="ARBA" id="ARBA00022630"/>
    </source>
</evidence>
<evidence type="ECO:0000256" key="7">
    <source>
        <dbReference type="SAM" id="MobiDB-lite"/>
    </source>
</evidence>
<dbReference type="Proteomes" id="UP001521116">
    <property type="component" value="Unassembled WGS sequence"/>
</dbReference>
<evidence type="ECO:0000256" key="8">
    <source>
        <dbReference type="SAM" id="Phobius"/>
    </source>
</evidence>
<keyword evidence="9" id="KW-0732">Signal</keyword>
<keyword evidence="8" id="KW-1133">Transmembrane helix</keyword>
<dbReference type="PRINTS" id="PR00368">
    <property type="entry name" value="FADPNR"/>
</dbReference>
<name>A0ABR3SDH3_9PEZI</name>
<feature type="domain" description="FAD/NAD(P)-binding" evidence="10">
    <location>
        <begin position="329"/>
        <end position="661"/>
    </location>
</feature>
<dbReference type="InterPro" id="IPR023753">
    <property type="entry name" value="FAD/NAD-binding_dom"/>
</dbReference>
<keyword evidence="4" id="KW-0274">FAD</keyword>
<feature type="transmembrane region" description="Helical" evidence="8">
    <location>
        <begin position="66"/>
        <end position="84"/>
    </location>
</feature>
<keyword evidence="6" id="KW-0520">NAD</keyword>
<accession>A0ABR3SDH3</accession>
<dbReference type="InterPro" id="IPR011701">
    <property type="entry name" value="MFS"/>
</dbReference>
<feature type="transmembrane region" description="Helical" evidence="8">
    <location>
        <begin position="170"/>
        <end position="189"/>
    </location>
</feature>
<evidence type="ECO:0000256" key="9">
    <source>
        <dbReference type="SAM" id="SignalP"/>
    </source>
</evidence>
<reference evidence="11 12" key="1">
    <citation type="submission" date="2024-02" db="EMBL/GenBank/DDBJ databases">
        <title>De novo assembly and annotation of 12 fungi associated with fruit tree decline syndrome in Ontario, Canada.</title>
        <authorList>
            <person name="Sulman M."/>
            <person name="Ellouze W."/>
            <person name="Ilyukhin E."/>
        </authorList>
    </citation>
    <scope>NUCLEOTIDE SEQUENCE [LARGE SCALE GENOMIC DNA]</scope>
    <source>
        <strain evidence="11 12">M1-105</strain>
    </source>
</reference>
<feature type="transmembrane region" description="Helical" evidence="8">
    <location>
        <begin position="35"/>
        <end position="54"/>
    </location>
</feature>
<feature type="transmembrane region" description="Helical" evidence="8">
    <location>
        <begin position="104"/>
        <end position="126"/>
    </location>
</feature>
<evidence type="ECO:0000259" key="10">
    <source>
        <dbReference type="Pfam" id="PF07992"/>
    </source>
</evidence>
<dbReference type="SUPFAM" id="SSF51905">
    <property type="entry name" value="FAD/NAD(P)-binding domain"/>
    <property type="match status" value="1"/>
</dbReference>
<evidence type="ECO:0000313" key="11">
    <source>
        <dbReference type="EMBL" id="KAL1617900.1"/>
    </source>
</evidence>
<evidence type="ECO:0000256" key="4">
    <source>
        <dbReference type="ARBA" id="ARBA00022827"/>
    </source>
</evidence>
<dbReference type="Pfam" id="PF07690">
    <property type="entry name" value="MFS_1"/>
    <property type="match status" value="1"/>
</dbReference>
<keyword evidence="8" id="KW-0472">Membrane</keyword>
<feature type="chain" id="PRO_5045990816" description="FAD/NAD(P)-binding domain-containing protein" evidence="9">
    <location>
        <begin position="20"/>
        <end position="743"/>
    </location>
</feature>
<keyword evidence="8" id="KW-0812">Transmembrane</keyword>
<keyword evidence="5" id="KW-0560">Oxidoreductase</keyword>
<comment type="subcellular location">
    <subcellularLocation>
        <location evidence="1">Membrane</location>
        <topology evidence="1">Multi-pass membrane protein</topology>
    </subcellularLocation>
</comment>
<dbReference type="Gene3D" id="1.20.1250.20">
    <property type="entry name" value="MFS general substrate transporter like domains"/>
    <property type="match status" value="1"/>
</dbReference>
<comment type="similarity">
    <text evidence="2">Belongs to the NADH dehydrogenase family.</text>
</comment>
<keyword evidence="12" id="KW-1185">Reference proteome</keyword>
<evidence type="ECO:0000256" key="1">
    <source>
        <dbReference type="ARBA" id="ARBA00004141"/>
    </source>
</evidence>
<sequence length="743" mass="82632">MLALAVFLIAIWALPPGRVREKLTWKTFLQQLDLVGTVIASSCLGMLSYVLAVVSEGSSKIKDGKNIALLCIAGALIPTFVFWMDVRVKKDKPALIPNALWRNTAFSTVCMMVFLTWAVVMTVEYYFSLFFQEIQDLSALQTSIRFLPNVVAGIILTIIIGMVLHKYSAYWIVVSVSLFSAISPMLLAITKPEWSYWYTLFWAMLLSALAADVLFVVSNLVITNAFPGSTQALAGAVFNTVTQFGTAVGLAIMAVISSNVTSRSDFPNKSSPLALLEGYPMIKPPPPRDSASPEAMPQHFDSGDSPNDYIDKDYLEDDDEMASTDGKQRITIIGTGWAGYTLATSLDETKFAVTIISPQPSLVYTPLLASAATAKFAFYLAEEPIRGKKKGIRYVKATVEDIDFDNRMLRCKTAFDWCKQDDLFDEPFERLVIAPGCVPNLFGTPGVERWAQFIKTVDDARQLRRRLFEQLEKASMPGLTEQQVRDKLRVIIVGGGPTGVEICAEMWDLAHSDLQKLYPGVADKLSIAIHDVAPHILSAYDQKLYEYARERLVERNIEVRTNSHIERVEQFELYTKEDGRLPCGLLIWATGNKNVPLIDKLQAKKAKGLVRLLTDNRLRVYKPNADGGDGGDVWKGVYGLGDACDVEGAPLPTTAEVAVQKARYLASVLNSDSKTPYKFRPKGLVTYIGSHDGIIQDGEWTGKMAWLSWRQGSLTWTRSLRARSMIFLTWGVNWLFGSELARL</sequence>
<evidence type="ECO:0000313" key="12">
    <source>
        <dbReference type="Proteomes" id="UP001521116"/>
    </source>
</evidence>
<dbReference type="Gene3D" id="3.50.50.100">
    <property type="match status" value="1"/>
</dbReference>
<protein>
    <recommendedName>
        <fullName evidence="10">FAD/NAD(P)-binding domain-containing protein</fullName>
    </recommendedName>
</protein>
<comment type="caution">
    <text evidence="11">The sequence shown here is derived from an EMBL/GenBank/DDBJ whole genome shotgun (WGS) entry which is preliminary data.</text>
</comment>
<dbReference type="PANTHER" id="PTHR43706:SF17">
    <property type="entry name" value="NADH DEHYDROGENASE (EUROFUNG)"/>
    <property type="match status" value="1"/>
</dbReference>
<dbReference type="InterPro" id="IPR036188">
    <property type="entry name" value="FAD/NAD-bd_sf"/>
</dbReference>
<keyword evidence="3" id="KW-0285">Flavoprotein</keyword>
<feature type="region of interest" description="Disordered" evidence="7">
    <location>
        <begin position="286"/>
        <end position="309"/>
    </location>
</feature>